<feature type="region of interest" description="Disordered" evidence="1">
    <location>
        <begin position="81"/>
        <end position="123"/>
    </location>
</feature>
<dbReference type="EMBL" id="JANPWB010000006">
    <property type="protein sequence ID" value="KAJ1180105.1"/>
    <property type="molecule type" value="Genomic_DNA"/>
</dbReference>
<keyword evidence="3" id="KW-1185">Reference proteome</keyword>
<evidence type="ECO:0000313" key="3">
    <source>
        <dbReference type="Proteomes" id="UP001066276"/>
    </source>
</evidence>
<sequence length="123" mass="13500">MAAGRHRAMRLVYWLTYEQASSRADVTPLQTDPLGHAKQSPGGTFLHPEVLSSGVDLGVRFNSPEIEDPVRPPPMRKRLTEMLNQEEEDGTGGKGVEMPTPGTTLREELPEYNSSCDSASHVP</sequence>
<feature type="region of interest" description="Disordered" evidence="1">
    <location>
        <begin position="24"/>
        <end position="49"/>
    </location>
</feature>
<feature type="compositionally biased region" description="Polar residues" evidence="1">
    <location>
        <begin position="112"/>
        <end position="123"/>
    </location>
</feature>
<reference evidence="2" key="1">
    <citation type="journal article" date="2022" name="bioRxiv">
        <title>Sequencing and chromosome-scale assembly of the giantPleurodeles waltlgenome.</title>
        <authorList>
            <person name="Brown T."/>
            <person name="Elewa A."/>
            <person name="Iarovenko S."/>
            <person name="Subramanian E."/>
            <person name="Araus A.J."/>
            <person name="Petzold A."/>
            <person name="Susuki M."/>
            <person name="Suzuki K.-i.T."/>
            <person name="Hayashi T."/>
            <person name="Toyoda A."/>
            <person name="Oliveira C."/>
            <person name="Osipova E."/>
            <person name="Leigh N.D."/>
            <person name="Simon A."/>
            <person name="Yun M.H."/>
        </authorList>
    </citation>
    <scope>NUCLEOTIDE SEQUENCE</scope>
    <source>
        <strain evidence="2">20211129_DDA</strain>
        <tissue evidence="2">Liver</tissue>
    </source>
</reference>
<organism evidence="2 3">
    <name type="scientific">Pleurodeles waltl</name>
    <name type="common">Iberian ribbed newt</name>
    <dbReference type="NCBI Taxonomy" id="8319"/>
    <lineage>
        <taxon>Eukaryota</taxon>
        <taxon>Metazoa</taxon>
        <taxon>Chordata</taxon>
        <taxon>Craniata</taxon>
        <taxon>Vertebrata</taxon>
        <taxon>Euteleostomi</taxon>
        <taxon>Amphibia</taxon>
        <taxon>Batrachia</taxon>
        <taxon>Caudata</taxon>
        <taxon>Salamandroidea</taxon>
        <taxon>Salamandridae</taxon>
        <taxon>Pleurodelinae</taxon>
        <taxon>Pleurodeles</taxon>
    </lineage>
</organism>
<name>A0AAV7TV48_PLEWA</name>
<proteinExistence type="predicted"/>
<gene>
    <name evidence="2" type="ORF">NDU88_005329</name>
</gene>
<dbReference type="Proteomes" id="UP001066276">
    <property type="component" value="Chromosome 3_2"/>
</dbReference>
<protein>
    <submittedName>
        <fullName evidence="2">Uncharacterized protein</fullName>
    </submittedName>
</protein>
<evidence type="ECO:0000313" key="2">
    <source>
        <dbReference type="EMBL" id="KAJ1180105.1"/>
    </source>
</evidence>
<accession>A0AAV7TV48</accession>
<evidence type="ECO:0000256" key="1">
    <source>
        <dbReference type="SAM" id="MobiDB-lite"/>
    </source>
</evidence>
<comment type="caution">
    <text evidence="2">The sequence shown here is derived from an EMBL/GenBank/DDBJ whole genome shotgun (WGS) entry which is preliminary data.</text>
</comment>
<dbReference type="AlphaFoldDB" id="A0AAV7TV48"/>